<keyword evidence="1" id="KW-1133">Transmembrane helix</keyword>
<gene>
    <name evidence="2" type="ORF">Cflav_PD0066</name>
</gene>
<evidence type="ECO:0000313" key="3">
    <source>
        <dbReference type="Proteomes" id="UP000003688"/>
    </source>
</evidence>
<accession>B9XSY5</accession>
<feature type="transmembrane region" description="Helical" evidence="1">
    <location>
        <begin position="72"/>
        <end position="93"/>
    </location>
</feature>
<feature type="transmembrane region" description="Helical" evidence="1">
    <location>
        <begin position="249"/>
        <end position="268"/>
    </location>
</feature>
<feature type="transmembrane region" description="Helical" evidence="1">
    <location>
        <begin position="120"/>
        <end position="147"/>
    </location>
</feature>
<proteinExistence type="predicted"/>
<reference evidence="2 3" key="1">
    <citation type="journal article" date="2011" name="J. Bacteriol.">
        <title>Genome sequence of 'Pedosphaera parvula' Ellin514, an aerobic Verrucomicrobial isolate from pasture soil.</title>
        <authorList>
            <person name="Kant R."/>
            <person name="van Passel M.W."/>
            <person name="Sangwan P."/>
            <person name="Palva A."/>
            <person name="Lucas S."/>
            <person name="Copeland A."/>
            <person name="Lapidus A."/>
            <person name="Glavina Del Rio T."/>
            <person name="Dalin E."/>
            <person name="Tice H."/>
            <person name="Bruce D."/>
            <person name="Goodwin L."/>
            <person name="Pitluck S."/>
            <person name="Chertkov O."/>
            <person name="Larimer F.W."/>
            <person name="Land M.L."/>
            <person name="Hauser L."/>
            <person name="Brettin T.S."/>
            <person name="Detter J.C."/>
            <person name="Han S."/>
            <person name="de Vos W.M."/>
            <person name="Janssen P.H."/>
            <person name="Smidt H."/>
        </authorList>
    </citation>
    <scope>NUCLEOTIDE SEQUENCE [LARGE SCALE GENOMIC DNA]</scope>
    <source>
        <strain evidence="2 3">Ellin514</strain>
    </source>
</reference>
<dbReference type="PANTHER" id="PTHR36832">
    <property type="entry name" value="SLR1174 PROTEIN-RELATED"/>
    <property type="match status" value="1"/>
</dbReference>
<dbReference type="Pfam" id="PF06182">
    <property type="entry name" value="ABC2_membrane_6"/>
    <property type="match status" value="1"/>
</dbReference>
<name>B9XSY5_PEDPL</name>
<feature type="transmembrane region" description="Helical" evidence="1">
    <location>
        <begin position="184"/>
        <end position="203"/>
    </location>
</feature>
<comment type="caution">
    <text evidence="2">The sequence shown here is derived from an EMBL/GenBank/DDBJ whole genome shotgun (WGS) entry which is preliminary data.</text>
</comment>
<keyword evidence="1" id="KW-0812">Transmembrane</keyword>
<sequence length="284" mass="32549">MFVPKALYSKLRRNKIVKKYWHVINIGIQNNLTYRVNFLFRILFGFIPLLATIYLWRAIYSGKSSGASVADYSLAGMTSYYLLVTIVDALTAVSEDDWQIASDIKDGNISQFLLKPIDYMVYRLCLFFSSRIIYLAVAIIPLAIFIFSFRRYFVLPQDPATLGLFLLSVIMTALLQFFMSYAMAMLAFWVLEVSTFIFILFAFEYIASGHLFPLNILPPTLERVLHFTPFPYQMFFPISIYMGKTTGNAVVQGLVIQAAWVFVAYLMARFAWNRGLRKYAAVGG</sequence>
<feature type="transmembrane region" description="Helical" evidence="1">
    <location>
        <begin position="159"/>
        <end position="178"/>
    </location>
</feature>
<keyword evidence="3" id="KW-1185">Reference proteome</keyword>
<dbReference type="InterPro" id="IPR010390">
    <property type="entry name" value="ABC-2_transporter-like"/>
</dbReference>
<evidence type="ECO:0000256" key="1">
    <source>
        <dbReference type="SAM" id="Phobius"/>
    </source>
</evidence>
<dbReference type="EMBL" id="ABOX02000090">
    <property type="protein sequence ID" value="EEF57046.1"/>
    <property type="molecule type" value="Genomic_DNA"/>
</dbReference>
<dbReference type="Proteomes" id="UP000003688">
    <property type="component" value="Unassembled WGS sequence"/>
</dbReference>
<keyword evidence="1" id="KW-0472">Membrane</keyword>
<dbReference type="STRING" id="320771.Cflav_PD0066"/>
<dbReference type="PANTHER" id="PTHR36832:SF1">
    <property type="entry name" value="SLR1174 PROTEIN"/>
    <property type="match status" value="1"/>
</dbReference>
<evidence type="ECO:0000313" key="2">
    <source>
        <dbReference type="EMBL" id="EEF57046.1"/>
    </source>
</evidence>
<protein>
    <recommendedName>
        <fullName evidence="4">ABC transporter permease</fullName>
    </recommendedName>
</protein>
<feature type="transmembrane region" description="Helical" evidence="1">
    <location>
        <begin position="38"/>
        <end position="60"/>
    </location>
</feature>
<organism evidence="2 3">
    <name type="scientific">Pedosphaera parvula (strain Ellin514)</name>
    <dbReference type="NCBI Taxonomy" id="320771"/>
    <lineage>
        <taxon>Bacteria</taxon>
        <taxon>Pseudomonadati</taxon>
        <taxon>Verrucomicrobiota</taxon>
        <taxon>Pedosphaerae</taxon>
        <taxon>Pedosphaerales</taxon>
        <taxon>Pedosphaeraceae</taxon>
        <taxon>Pedosphaera</taxon>
    </lineage>
</organism>
<dbReference type="AlphaFoldDB" id="B9XSY5"/>
<evidence type="ECO:0008006" key="4">
    <source>
        <dbReference type="Google" id="ProtNLM"/>
    </source>
</evidence>